<dbReference type="AlphaFoldDB" id="A0A5B8VSY9"/>
<dbReference type="RefSeq" id="WP_146787147.1">
    <property type="nucleotide sequence ID" value="NZ_CP042434.1"/>
</dbReference>
<organism evidence="1 2">
    <name type="scientific">Arachidicoccus ginsenosidivorans</name>
    <dbReference type="NCBI Taxonomy" id="496057"/>
    <lineage>
        <taxon>Bacteria</taxon>
        <taxon>Pseudomonadati</taxon>
        <taxon>Bacteroidota</taxon>
        <taxon>Chitinophagia</taxon>
        <taxon>Chitinophagales</taxon>
        <taxon>Chitinophagaceae</taxon>
        <taxon>Arachidicoccus</taxon>
    </lineage>
</organism>
<evidence type="ECO:0000313" key="1">
    <source>
        <dbReference type="EMBL" id="QEC73876.1"/>
    </source>
</evidence>
<dbReference type="Proteomes" id="UP000321291">
    <property type="component" value="Chromosome"/>
</dbReference>
<accession>A0A5B8VSY9</accession>
<dbReference type="OrthoDB" id="8563863at2"/>
<keyword evidence="2" id="KW-1185">Reference proteome</keyword>
<protein>
    <submittedName>
        <fullName evidence="1">Uncharacterized protein</fullName>
    </submittedName>
</protein>
<sequence>MAVVMIKSFICQQCGKSAARNPRLKSEQHYCSDHDCQKARMRNWKHSKYATDAAYQEKCKEQREGWRKDRHADQYQKQYREQHPAYVSRNRAQQKARNVKHKEKIASAVIKKSSLVLQARDDGSQTVSLVNMDLMIKRSALTALTG</sequence>
<name>A0A5B8VSY9_9BACT</name>
<dbReference type="EMBL" id="CP042434">
    <property type="protein sequence ID" value="QEC73876.1"/>
    <property type="molecule type" value="Genomic_DNA"/>
</dbReference>
<gene>
    <name evidence="1" type="ORF">FSB73_21640</name>
</gene>
<proteinExistence type="predicted"/>
<dbReference type="KEGG" id="agi:FSB73_21640"/>
<evidence type="ECO:0000313" key="2">
    <source>
        <dbReference type="Proteomes" id="UP000321291"/>
    </source>
</evidence>
<reference evidence="1 2" key="1">
    <citation type="journal article" date="2017" name="Int. J. Syst. Evol. Microbiol.">
        <title>Arachidicoccus ginsenosidivorans sp. nov., with ginsenoside-converting activity isolated from ginseng cultivating soil.</title>
        <authorList>
            <person name="Siddiqi M.Z."/>
            <person name="Aslam Z."/>
            <person name="Im W.T."/>
        </authorList>
    </citation>
    <scope>NUCLEOTIDE SEQUENCE [LARGE SCALE GENOMIC DNA]</scope>
    <source>
        <strain evidence="1 2">Gsoil 809</strain>
    </source>
</reference>